<dbReference type="OMA" id="PIMEDEN"/>
<proteinExistence type="predicted"/>
<sequence>MQEQLTNLTQINQGLQSENQKLNQQINTLQDVIKISQDEVDSQKHQPSEQITASTVKVKKPKNELILFTQELVTVQKQESNQLLKIQKKIVELEQYLQEKDKVILEQETSLSELQDQIHEALKTEDSMRTQIRDKQSKIDDLTKQLSFLNQSWELKLEDINHQLQAKQVSLQDAWNLTSEKEIEIQSFMRQLREAETSLKEFRARNEQLEEEGIQYQQKYQENFEEMEQIKHDFESILNFKNELEALVEEQTMNIDQKNKKMLMLEETLRFKESDLEKKESLLRRMSQGADETKKKLAQAEMKLRQITQTTMRDLKTKLKDKLNEIEVLKEMVKSANKQAKAKDIDIQRLNKRIQRLEKMNELGKGIIQDGAQLPIDTSNPIMEDENELAETDTYITPLKQPPLPPYQKRGSDQLGLNPINYTNQRSVEEEVQMELLAAQQQRQFNIKLSGNGNYNSKNQLNQRNYKQKEIEEAMELDRMLEQERRNQSHDVFQKKYEEKLDQYYNNLSNAQQSNMKNHSTGMKGIFGGSIGETNETQRHNDSMRYYDGMLPNLNVSKKECNLI</sequence>
<accession>A0A078AU49</accession>
<evidence type="ECO:0000313" key="3">
    <source>
        <dbReference type="Proteomes" id="UP000039865"/>
    </source>
</evidence>
<organism evidence="2 3">
    <name type="scientific">Stylonychia lemnae</name>
    <name type="common">Ciliate</name>
    <dbReference type="NCBI Taxonomy" id="5949"/>
    <lineage>
        <taxon>Eukaryota</taxon>
        <taxon>Sar</taxon>
        <taxon>Alveolata</taxon>
        <taxon>Ciliophora</taxon>
        <taxon>Intramacronucleata</taxon>
        <taxon>Spirotrichea</taxon>
        <taxon>Stichotrichia</taxon>
        <taxon>Sporadotrichida</taxon>
        <taxon>Oxytrichidae</taxon>
        <taxon>Stylonychinae</taxon>
        <taxon>Stylonychia</taxon>
    </lineage>
</organism>
<feature type="coiled-coil region" evidence="1">
    <location>
        <begin position="97"/>
        <end position="152"/>
    </location>
</feature>
<evidence type="ECO:0000256" key="1">
    <source>
        <dbReference type="SAM" id="Coils"/>
    </source>
</evidence>
<keyword evidence="3" id="KW-1185">Reference proteome</keyword>
<protein>
    <submittedName>
        <fullName evidence="2">Uncharacterized protein</fullName>
    </submittedName>
</protein>
<feature type="coiled-coil region" evidence="1">
    <location>
        <begin position="185"/>
        <end position="360"/>
    </location>
</feature>
<gene>
    <name evidence="2" type="primary">Contig11417.g12214</name>
    <name evidence="2" type="ORF">STYLEM_14585</name>
</gene>
<dbReference type="Proteomes" id="UP000039865">
    <property type="component" value="Unassembled WGS sequence"/>
</dbReference>
<reference evidence="2 3" key="1">
    <citation type="submission" date="2014-06" db="EMBL/GenBank/DDBJ databases">
        <authorList>
            <person name="Swart Estienne"/>
        </authorList>
    </citation>
    <scope>NUCLEOTIDE SEQUENCE [LARGE SCALE GENOMIC DNA]</scope>
    <source>
        <strain evidence="2 3">130c</strain>
    </source>
</reference>
<keyword evidence="1" id="KW-0175">Coiled coil</keyword>
<dbReference type="OrthoDB" id="326958at2759"/>
<dbReference type="InParanoid" id="A0A078AU49"/>
<name>A0A078AU49_STYLE</name>
<feature type="coiled-coil region" evidence="1">
    <location>
        <begin position="5"/>
        <end position="39"/>
    </location>
</feature>
<dbReference type="EMBL" id="CCKQ01013795">
    <property type="protein sequence ID" value="CDW85506.1"/>
    <property type="molecule type" value="Genomic_DNA"/>
</dbReference>
<feature type="coiled-coil region" evidence="1">
    <location>
        <begin position="467"/>
        <end position="514"/>
    </location>
</feature>
<evidence type="ECO:0000313" key="2">
    <source>
        <dbReference type="EMBL" id="CDW85506.1"/>
    </source>
</evidence>
<dbReference type="AlphaFoldDB" id="A0A078AU49"/>